<dbReference type="GO" id="GO:0005524">
    <property type="term" value="F:ATP binding"/>
    <property type="evidence" value="ECO:0007669"/>
    <property type="project" value="UniProtKB-KW"/>
</dbReference>
<dbReference type="SUPFAM" id="SSF90123">
    <property type="entry name" value="ABC transporter transmembrane region"/>
    <property type="match status" value="2"/>
</dbReference>
<dbReference type="PANTHER" id="PTHR24223">
    <property type="entry name" value="ATP-BINDING CASSETTE SUB-FAMILY C"/>
    <property type="match status" value="1"/>
</dbReference>
<evidence type="ECO:0000256" key="5">
    <source>
        <dbReference type="ARBA" id="ARBA00022840"/>
    </source>
</evidence>
<feature type="transmembrane region" description="Helical" evidence="8">
    <location>
        <begin position="61"/>
        <end position="80"/>
    </location>
</feature>
<comment type="subcellular location">
    <subcellularLocation>
        <location evidence="1">Membrane</location>
    </subcellularLocation>
</comment>
<dbReference type="Proteomes" id="UP000039046">
    <property type="component" value="Unassembled WGS sequence"/>
</dbReference>
<dbReference type="HOGENOM" id="CLU_000604_27_5_1"/>
<feature type="transmembrane region" description="Helical" evidence="8">
    <location>
        <begin position="303"/>
        <end position="324"/>
    </location>
</feature>
<dbReference type="InterPro" id="IPR003439">
    <property type="entry name" value="ABC_transporter-like_ATP-bd"/>
</dbReference>
<evidence type="ECO:0000256" key="1">
    <source>
        <dbReference type="ARBA" id="ARBA00004370"/>
    </source>
</evidence>
<feature type="domain" description="ABC transporter" evidence="9">
    <location>
        <begin position="1177"/>
        <end position="1434"/>
    </location>
</feature>
<feature type="transmembrane region" description="Helical" evidence="8">
    <location>
        <begin position="977"/>
        <end position="995"/>
    </location>
</feature>
<dbReference type="PROSITE" id="PS50893">
    <property type="entry name" value="ABC_TRANSPORTER_2"/>
    <property type="match status" value="2"/>
</dbReference>
<feature type="transmembrane region" description="Helical" evidence="8">
    <location>
        <begin position="514"/>
        <end position="537"/>
    </location>
</feature>
<dbReference type="EMBL" id="CDHN01000003">
    <property type="protein sequence ID" value="CEJ90247.1"/>
    <property type="molecule type" value="Genomic_DNA"/>
</dbReference>
<dbReference type="GO" id="GO:0140359">
    <property type="term" value="F:ABC-type transporter activity"/>
    <property type="evidence" value="ECO:0007669"/>
    <property type="project" value="InterPro"/>
</dbReference>
<keyword evidence="4" id="KW-0547">Nucleotide-binding</keyword>
<evidence type="ECO:0000259" key="10">
    <source>
        <dbReference type="PROSITE" id="PS50929"/>
    </source>
</evidence>
<keyword evidence="7 8" id="KW-0472">Membrane</keyword>
<evidence type="ECO:0000256" key="2">
    <source>
        <dbReference type="ARBA" id="ARBA00022448"/>
    </source>
</evidence>
<dbReference type="Gene3D" id="3.40.50.300">
    <property type="entry name" value="P-loop containing nucleotide triphosphate hydrolases"/>
    <property type="match status" value="2"/>
</dbReference>
<evidence type="ECO:0000259" key="9">
    <source>
        <dbReference type="PROSITE" id="PS50893"/>
    </source>
</evidence>
<feature type="transmembrane region" description="Helical" evidence="8">
    <location>
        <begin position="1089"/>
        <end position="1108"/>
    </location>
</feature>
<feature type="transmembrane region" description="Helical" evidence="8">
    <location>
        <begin position="864"/>
        <end position="886"/>
    </location>
</feature>
<dbReference type="Gene3D" id="1.20.1560.10">
    <property type="entry name" value="ABC transporter type 1, transmembrane domain"/>
    <property type="match status" value="2"/>
</dbReference>
<evidence type="ECO:0000256" key="3">
    <source>
        <dbReference type="ARBA" id="ARBA00022692"/>
    </source>
</evidence>
<sequence>MDVFNGLTALGRFLGGDNLACWGPPIMLALPSLLFVPLAIARLFELCFAKLHVTKRHTSRVLPMFMIIIWLYINVLQIMLKVGDGKMITAFDINPAAVVIGPSAILVLIVSLIEEVRQVRPSALLTAYLTTTSIFEIFMCIWWSTPSVYPTSCSQHYSLPYGTALAGIGIKLIGIILTQQPWLFWDEMERRIETATDFVSLAISHWMSLSNLSGYAPAHPDNGGKWADFDIPGISGSLIEGYNLFKPLSISLRVVAYLLWHFVLSIWPHLCLLALQGAQYVYVVALLERLYKKQIKYENEGIIFSSICASIFLSVAIFTSYTGYYNRRAGALTRAFLSQLIFDKMTTLTATTTDNAIAMTMLSTDVVVIEEATRAIQTTSISVIKVLLAGWVGSEYLTPAFFIPLVICISTTLLFALMIGLLNSREFQWFGMLQDRLRLTIETITNLRPLRLQITSEDSSLYIHALREDEIHVGSKGRKTMYAATSMGFLPSLLLPSLTFIFTHKVEDITNLYASVLGVVSVLSPLASLYQSLPAIIGGVNSYRRILVYLKTPPQASYRTPLREEIQLPYAEVAFDMHDASFGWSQDEMVLNGLCVKIPRGCMTMIVGPCASGKSSLCTALLGEIPVATGSIKTPFHDKPASYCAQSPFIMDATFQENITGFSNFNQDRYDEAVWATMLEDDAARLPLGHDTMVGDQTGILSTGLRARISLARAIYAGNELVILDNSLNGVDLAMEDEIFARVFGPEGVLTERGCTVIFVTHWMHHVTSADHIIALGDHGVIQEQGTLNLLLERGGYIFDMAVSYRTPLRVKHVDLASTTRYWPRAGRRKVEVSKEKPQPKKIYLENDTSDVASYYWEPANNDWGLAVFLLASLYMLAAAFCAIWLSLWTYPHFNGSKTFYVCYYGFIRGVELILLATICAMVVTGMASAPSRVIHKQIIKTLCLASPNFVAKCNKGALLSYFAQDIVFADRLPAPTFVNMIIHLCVLLGAMSAAAYPSPWVVFCYPIVVFILYQFQLMVLRGLRVLRQGELLSRDTIYTQILDANIGLSTIRSTGWIGDQRRRHKSLADASQRLTFIVALAQEWAQGAAILLVGIVFMVLCMTGLRIRDQSGFTATCLITLVCAVDNFPNMFQCFSSAEATMGGLRRLLEFENKVKPESEGETSDYSGYNWPAGSVKIQSISASYATTTASNQQPGDPPIPLALNNLTLNVNSAERVAITGPSGSGKTALMHLLLRVLDPLQGARDVRVDGKRLSQLRRDKARRQILALPFENVFLPGRRTIRENMTLNTRLRDKDSVEALKLVGLEKWLEENGGLDAVLMPWKLSKGQQTLFGLARLVLVQRQLDDGYHSMNGLLMLEEVDAHLDHDLRRVLRNLFRSRLRPCTLILISHRMDLARDICNRVVAMDRGRVVKDGDLASMCQAHKVKGPCLGDGA</sequence>
<evidence type="ECO:0008006" key="13">
    <source>
        <dbReference type="Google" id="ProtNLM"/>
    </source>
</evidence>
<dbReference type="Pfam" id="PF00005">
    <property type="entry name" value="ABC_tran"/>
    <property type="match status" value="2"/>
</dbReference>
<evidence type="ECO:0000256" key="8">
    <source>
        <dbReference type="SAM" id="Phobius"/>
    </source>
</evidence>
<dbReference type="STRING" id="1531966.A0A0A1TK88"/>
<evidence type="ECO:0000313" key="11">
    <source>
        <dbReference type="EMBL" id="CEJ90247.1"/>
    </source>
</evidence>
<dbReference type="Pfam" id="PF00664">
    <property type="entry name" value="ABC_membrane"/>
    <property type="match status" value="1"/>
</dbReference>
<dbReference type="InterPro" id="IPR050173">
    <property type="entry name" value="ABC_transporter_C-like"/>
</dbReference>
<keyword evidence="3 8" id="KW-0812">Transmembrane</keyword>
<accession>A0A0A1TK88</accession>
<evidence type="ECO:0000256" key="4">
    <source>
        <dbReference type="ARBA" id="ARBA00022741"/>
    </source>
</evidence>
<feature type="transmembrane region" description="Helical" evidence="8">
    <location>
        <begin position="906"/>
        <end position="928"/>
    </location>
</feature>
<feature type="transmembrane region" description="Helical" evidence="8">
    <location>
        <begin position="92"/>
        <end position="113"/>
    </location>
</feature>
<keyword evidence="6 8" id="KW-1133">Transmembrane helix</keyword>
<proteinExistence type="predicted"/>
<organism evidence="11 12">
    <name type="scientific">[Torrubiella] hemipterigena</name>
    <dbReference type="NCBI Taxonomy" id="1531966"/>
    <lineage>
        <taxon>Eukaryota</taxon>
        <taxon>Fungi</taxon>
        <taxon>Dikarya</taxon>
        <taxon>Ascomycota</taxon>
        <taxon>Pezizomycotina</taxon>
        <taxon>Sordariomycetes</taxon>
        <taxon>Hypocreomycetidae</taxon>
        <taxon>Hypocreales</taxon>
        <taxon>Clavicipitaceae</taxon>
        <taxon>Clavicipitaceae incertae sedis</taxon>
        <taxon>'Torrubiella' clade</taxon>
    </lineage>
</organism>
<feature type="transmembrane region" description="Helical" evidence="8">
    <location>
        <begin position="481"/>
        <end position="502"/>
    </location>
</feature>
<protein>
    <recommendedName>
        <fullName evidence="13">ABC transporter</fullName>
    </recommendedName>
</protein>
<gene>
    <name evidence="11" type="ORF">VHEMI06043</name>
</gene>
<dbReference type="PANTHER" id="PTHR24223:SF345">
    <property type="entry name" value="ABC MULTIDRUG TRANSPORTER (EUROFUNG)"/>
    <property type="match status" value="1"/>
</dbReference>
<name>A0A0A1TK88_9HYPO</name>
<dbReference type="InterPro" id="IPR027417">
    <property type="entry name" value="P-loop_NTPase"/>
</dbReference>
<evidence type="ECO:0000313" key="12">
    <source>
        <dbReference type="Proteomes" id="UP000039046"/>
    </source>
</evidence>
<dbReference type="SMART" id="SM00382">
    <property type="entry name" value="AAA"/>
    <property type="match status" value="2"/>
</dbReference>
<evidence type="ECO:0000256" key="6">
    <source>
        <dbReference type="ARBA" id="ARBA00022989"/>
    </source>
</evidence>
<dbReference type="SUPFAM" id="SSF52540">
    <property type="entry name" value="P-loop containing nucleoside triphosphate hydrolases"/>
    <property type="match status" value="2"/>
</dbReference>
<feature type="domain" description="ABC transporter" evidence="9">
    <location>
        <begin position="575"/>
        <end position="804"/>
    </location>
</feature>
<keyword evidence="5" id="KW-0067">ATP-binding</keyword>
<evidence type="ECO:0000256" key="7">
    <source>
        <dbReference type="ARBA" id="ARBA00023136"/>
    </source>
</evidence>
<feature type="domain" description="ABC transmembrane type-1" evidence="10">
    <location>
        <begin position="932"/>
        <end position="1105"/>
    </location>
</feature>
<keyword evidence="2" id="KW-0813">Transport</keyword>
<feature type="transmembrane region" description="Helical" evidence="8">
    <location>
        <begin position="125"/>
        <end position="144"/>
    </location>
</feature>
<feature type="transmembrane region" description="Helical" evidence="8">
    <location>
        <begin position="273"/>
        <end position="291"/>
    </location>
</feature>
<dbReference type="InterPro" id="IPR011527">
    <property type="entry name" value="ABC1_TM_dom"/>
</dbReference>
<feature type="transmembrane region" description="Helical" evidence="8">
    <location>
        <begin position="164"/>
        <end position="185"/>
    </location>
</feature>
<dbReference type="PROSITE" id="PS50929">
    <property type="entry name" value="ABC_TM1F"/>
    <property type="match status" value="1"/>
</dbReference>
<feature type="transmembrane region" description="Helical" evidence="8">
    <location>
        <begin position="26"/>
        <end position="49"/>
    </location>
</feature>
<feature type="transmembrane region" description="Helical" evidence="8">
    <location>
        <begin position="1001"/>
        <end position="1021"/>
    </location>
</feature>
<dbReference type="GO" id="GO:0016887">
    <property type="term" value="F:ATP hydrolysis activity"/>
    <property type="evidence" value="ECO:0007669"/>
    <property type="project" value="InterPro"/>
</dbReference>
<keyword evidence="12" id="KW-1185">Reference proteome</keyword>
<reference evidence="11 12" key="1">
    <citation type="journal article" date="2015" name="Genome Announc.">
        <title>Draft Genome Sequence and Gene Annotation of the Entomopathogenic Fungus Verticillium hemipterigenum.</title>
        <authorList>
            <person name="Horn F."/>
            <person name="Habel A."/>
            <person name="Scharf D.H."/>
            <person name="Dworschak J."/>
            <person name="Brakhage A.A."/>
            <person name="Guthke R."/>
            <person name="Hertweck C."/>
            <person name="Linde J."/>
        </authorList>
    </citation>
    <scope>NUCLEOTIDE SEQUENCE [LARGE SCALE GENOMIC DNA]</scope>
</reference>
<dbReference type="InterPro" id="IPR017871">
    <property type="entry name" value="ABC_transporter-like_CS"/>
</dbReference>
<dbReference type="InterPro" id="IPR003593">
    <property type="entry name" value="AAA+_ATPase"/>
</dbReference>
<dbReference type="InterPro" id="IPR036640">
    <property type="entry name" value="ABC1_TM_sf"/>
</dbReference>
<dbReference type="PROSITE" id="PS00211">
    <property type="entry name" value="ABC_TRANSPORTER_1"/>
    <property type="match status" value="1"/>
</dbReference>
<feature type="transmembrane region" description="Helical" evidence="8">
    <location>
        <begin position="401"/>
        <end position="422"/>
    </location>
</feature>
<dbReference type="GO" id="GO:0016020">
    <property type="term" value="C:membrane"/>
    <property type="evidence" value="ECO:0007669"/>
    <property type="project" value="UniProtKB-SubCell"/>
</dbReference>
<dbReference type="OrthoDB" id="6500128at2759"/>